<organism evidence="1 2">
    <name type="scientific">Psychroflexus halocasei</name>
    <dbReference type="NCBI Taxonomy" id="908615"/>
    <lineage>
        <taxon>Bacteria</taxon>
        <taxon>Pseudomonadati</taxon>
        <taxon>Bacteroidota</taxon>
        <taxon>Flavobacteriia</taxon>
        <taxon>Flavobacteriales</taxon>
        <taxon>Flavobacteriaceae</taxon>
        <taxon>Psychroflexus</taxon>
    </lineage>
</organism>
<dbReference type="Proteomes" id="UP000198820">
    <property type="component" value="Unassembled WGS sequence"/>
</dbReference>
<dbReference type="EMBL" id="FNQF01000004">
    <property type="protein sequence ID" value="SEA26141.1"/>
    <property type="molecule type" value="Genomic_DNA"/>
</dbReference>
<accession>A0A1H3ZRW6</accession>
<evidence type="ECO:0000313" key="1">
    <source>
        <dbReference type="EMBL" id="SEA26141.1"/>
    </source>
</evidence>
<reference evidence="1 2" key="1">
    <citation type="submission" date="2016-10" db="EMBL/GenBank/DDBJ databases">
        <authorList>
            <person name="de Groot N.N."/>
        </authorList>
    </citation>
    <scope>NUCLEOTIDE SEQUENCE [LARGE SCALE GENOMIC DNA]</scope>
    <source>
        <strain evidence="1 2">DSM 23581</strain>
    </source>
</reference>
<proteinExistence type="predicted"/>
<gene>
    <name evidence="1" type="ORF">SAMN05421540_104180</name>
</gene>
<dbReference type="STRING" id="908615.SAMN05421540_104180"/>
<keyword evidence="2" id="KW-1185">Reference proteome</keyword>
<sequence>MADGRYHQIIKYKDGKIISKETSCKGWLGTCTISSQSVTSNESFSTNPTIIDNLDSPAYKINTEYINTERGLFLAINKQKYPDDSRRFFDERIKIFTSSITIDNKEILDELKVSKPIIIDGKYEVLSNETYDYIILN</sequence>
<dbReference type="RefSeq" id="WP_093241811.1">
    <property type="nucleotide sequence ID" value="NZ_FNQF01000004.1"/>
</dbReference>
<evidence type="ECO:0000313" key="2">
    <source>
        <dbReference type="Proteomes" id="UP000198820"/>
    </source>
</evidence>
<dbReference type="AlphaFoldDB" id="A0A1H3ZRW6"/>
<name>A0A1H3ZRW6_9FLAO</name>
<protein>
    <submittedName>
        <fullName evidence="1">Uncharacterized protein</fullName>
    </submittedName>
</protein>